<proteinExistence type="predicted"/>
<dbReference type="Proteomes" id="UP000078437">
    <property type="component" value="Chromosome"/>
</dbReference>
<sequence>MSELRRLIGSTGGICSTADLAQAGFTERGIAVAVNRGEIERLHRGVYCDPRIATELKQAARVGGRLTCVSAAHLHGLRVLGTPPKLHVEVASNAARLRHPGTARPLTLPSPDVRVHWEPDAQAEGAMVSLSRCLEHVMGCLPPVEALCVLDSARERVPWRPERPQLLEETAFQALLARLSVSARRVAERSITGSQSVGETVARERLTAAGVPVRAQMPLIGGHFADILIGDRLVFEVDGEGPHTEPGAFDRDRARWAWLKAVGYAHLSFSHRQVIERWDEVFDAVRMHLRRGDHLWSTANPPPWATQDVATARRGTRGAVRRVAEAS</sequence>
<dbReference type="InterPro" id="IPR025159">
    <property type="entry name" value="AbiEi_N"/>
</dbReference>
<dbReference type="SUPFAM" id="SSF52980">
    <property type="entry name" value="Restriction endonuclease-like"/>
    <property type="match status" value="1"/>
</dbReference>
<reference evidence="4" key="2">
    <citation type="submission" date="2016-01" db="EMBL/GenBank/DDBJ databases">
        <title>Complete genome sequence of Agromyces aureus AR33T and comparison with related organisms.</title>
        <authorList>
            <person name="Corretto E."/>
            <person name="Antonielli L."/>
            <person name="Sessitsch A."/>
            <person name="Brader G."/>
        </authorList>
    </citation>
    <scope>NUCLEOTIDE SEQUENCE [LARGE SCALE GENOMIC DNA]</scope>
    <source>
        <strain evidence="4">AR33</strain>
    </source>
</reference>
<dbReference type="Pfam" id="PF13338">
    <property type="entry name" value="AbiEi_4"/>
    <property type="match status" value="1"/>
</dbReference>
<keyword evidence="4" id="KW-1185">Reference proteome</keyword>
<dbReference type="KEGG" id="agy:ATC03_14660"/>
<evidence type="ECO:0000313" key="4">
    <source>
        <dbReference type="Proteomes" id="UP000078437"/>
    </source>
</evidence>
<name>A0A191WHN1_9MICO</name>
<dbReference type="AlphaFoldDB" id="A0A191WHN1"/>
<feature type="domain" description="DUF559" evidence="1">
    <location>
        <begin position="201"/>
        <end position="289"/>
    </location>
</feature>
<evidence type="ECO:0000313" key="3">
    <source>
        <dbReference type="EMBL" id="ANJ27766.1"/>
    </source>
</evidence>
<feature type="domain" description="AbiEi antitoxin N-terminal" evidence="2">
    <location>
        <begin position="3"/>
        <end position="48"/>
    </location>
</feature>
<gene>
    <name evidence="3" type="ORF">ATC03_14660</name>
</gene>
<dbReference type="Gene3D" id="3.40.960.10">
    <property type="entry name" value="VSR Endonuclease"/>
    <property type="match status" value="1"/>
</dbReference>
<dbReference type="EMBL" id="CP013979">
    <property type="protein sequence ID" value="ANJ27766.1"/>
    <property type="molecule type" value="Genomic_DNA"/>
</dbReference>
<dbReference type="InterPro" id="IPR007569">
    <property type="entry name" value="DUF559"/>
</dbReference>
<evidence type="ECO:0000259" key="1">
    <source>
        <dbReference type="Pfam" id="PF04480"/>
    </source>
</evidence>
<dbReference type="STRING" id="453304.ATC03_14660"/>
<dbReference type="Pfam" id="PF04480">
    <property type="entry name" value="DUF559"/>
    <property type="match status" value="1"/>
</dbReference>
<accession>A0A191WHN1</accession>
<evidence type="ECO:0000259" key="2">
    <source>
        <dbReference type="Pfam" id="PF13338"/>
    </source>
</evidence>
<dbReference type="InterPro" id="IPR011335">
    <property type="entry name" value="Restrct_endonuc-II-like"/>
</dbReference>
<reference evidence="3 4" key="1">
    <citation type="journal article" date="2016" name="Int. J. Syst. Evol. Microbiol.">
        <title>Agromyces aureus sp. nov., isolated from the rhizosphere of Salix caprea L. grown in a heavy-metal-contaminated soil.</title>
        <authorList>
            <person name="Corretto E."/>
            <person name="Antonielli L."/>
            <person name="Sessitsch A."/>
            <person name="Compant S."/>
            <person name="Gorfer M."/>
            <person name="Kuffner M."/>
            <person name="Brader G."/>
        </authorList>
    </citation>
    <scope>NUCLEOTIDE SEQUENCE [LARGE SCALE GENOMIC DNA]</scope>
    <source>
        <strain evidence="3 4">AR33</strain>
    </source>
</reference>
<protein>
    <submittedName>
        <fullName evidence="3">Uncharacterized protein</fullName>
    </submittedName>
</protein>
<organism evidence="3 4">
    <name type="scientific">Agromyces aureus</name>
    <dbReference type="NCBI Taxonomy" id="453304"/>
    <lineage>
        <taxon>Bacteria</taxon>
        <taxon>Bacillati</taxon>
        <taxon>Actinomycetota</taxon>
        <taxon>Actinomycetes</taxon>
        <taxon>Micrococcales</taxon>
        <taxon>Microbacteriaceae</taxon>
        <taxon>Agromyces</taxon>
    </lineage>
</organism>